<evidence type="ECO:0000313" key="2">
    <source>
        <dbReference type="EMBL" id="EEC56458.1"/>
    </source>
</evidence>
<dbReference type="eggNOG" id="COG3247">
    <property type="taxonomic scope" value="Bacteria"/>
</dbReference>
<dbReference type="PANTHER" id="PTHR34989">
    <property type="entry name" value="PROTEIN HDED"/>
    <property type="match status" value="1"/>
</dbReference>
<dbReference type="Proteomes" id="UP000003136">
    <property type="component" value="Unassembled WGS sequence"/>
</dbReference>
<evidence type="ECO:0000313" key="3">
    <source>
        <dbReference type="Proteomes" id="UP000003136"/>
    </source>
</evidence>
<dbReference type="InterPro" id="IPR005325">
    <property type="entry name" value="DUF308_memb"/>
</dbReference>
<feature type="transmembrane region" description="Helical" evidence="1">
    <location>
        <begin position="70"/>
        <end position="90"/>
    </location>
</feature>
<dbReference type="Pfam" id="PF03729">
    <property type="entry name" value="DUF308"/>
    <property type="match status" value="2"/>
</dbReference>
<sequence length="204" mass="22472">MKIIIKNFKTNSLISGIAFTLLGLLLAIFPTAASQFVGYILGAVLVVLGVISLVRYFSTLSMFVWYQGDFLLGLFETLFGVFIFLNPGIVMASIPFFFFGLILFVHGLIAIGPAIELKQIYPGSSRWIFSLVLALISVLLGFIIFSNPFGTVDVTLRIVGACLIYSGISDFITYIRGRRADKTVKRNPDGSIDGYVDADFRDVK</sequence>
<dbReference type="AlphaFoldDB" id="B7AW67"/>
<dbReference type="STRING" id="483218.BACPEC_02967"/>
<protein>
    <recommendedName>
        <fullName evidence="4">Acid-resistance membrane protein</fullName>
    </recommendedName>
</protein>
<feature type="transmembrane region" description="Helical" evidence="1">
    <location>
        <begin position="127"/>
        <end position="146"/>
    </location>
</feature>
<dbReference type="InterPro" id="IPR052712">
    <property type="entry name" value="Acid_resist_chaperone_HdeD"/>
</dbReference>
<evidence type="ECO:0008006" key="4">
    <source>
        <dbReference type="Google" id="ProtNLM"/>
    </source>
</evidence>
<dbReference type="PANTHER" id="PTHR34989:SF1">
    <property type="entry name" value="PROTEIN HDED"/>
    <property type="match status" value="1"/>
</dbReference>
<feature type="transmembrane region" description="Helical" evidence="1">
    <location>
        <begin position="36"/>
        <end position="58"/>
    </location>
</feature>
<feature type="transmembrane region" description="Helical" evidence="1">
    <location>
        <begin position="96"/>
        <end position="115"/>
    </location>
</feature>
<name>B7AW67_9FIRM</name>
<keyword evidence="3" id="KW-1185">Reference proteome</keyword>
<keyword evidence="1" id="KW-0472">Membrane</keyword>
<gene>
    <name evidence="2" type="ORF">BACPEC_02967</name>
</gene>
<organism evidence="2 3">
    <name type="scientific">[Bacteroides] pectinophilus ATCC 43243</name>
    <dbReference type="NCBI Taxonomy" id="483218"/>
    <lineage>
        <taxon>Bacteria</taxon>
        <taxon>Bacillati</taxon>
        <taxon>Bacillota</taxon>
        <taxon>Clostridia</taxon>
        <taxon>Eubacteriales</taxon>
    </lineage>
</organism>
<feature type="transmembrane region" description="Helical" evidence="1">
    <location>
        <begin position="158"/>
        <end position="177"/>
    </location>
</feature>
<keyword evidence="1" id="KW-1133">Transmembrane helix</keyword>
<keyword evidence="1" id="KW-0812">Transmembrane</keyword>
<reference evidence="2 3" key="1">
    <citation type="submission" date="2008-11" db="EMBL/GenBank/DDBJ databases">
        <title>Draft genome sequence of Bacteroides pectinophilus (ATCC 43243).</title>
        <authorList>
            <person name="Sudarsanam P."/>
            <person name="Ley R."/>
            <person name="Guruge J."/>
            <person name="Turnbaugh P.J."/>
            <person name="Mahowald M."/>
            <person name="Liep D."/>
            <person name="Gordon J."/>
        </authorList>
    </citation>
    <scope>NUCLEOTIDE SEQUENCE [LARGE SCALE GENOMIC DNA]</scope>
    <source>
        <strain evidence="2 3">ATCC 43243</strain>
    </source>
</reference>
<proteinExistence type="predicted"/>
<reference evidence="2 3" key="2">
    <citation type="submission" date="2008-11" db="EMBL/GenBank/DDBJ databases">
        <authorList>
            <person name="Fulton L."/>
            <person name="Clifton S."/>
            <person name="Fulton B."/>
            <person name="Xu J."/>
            <person name="Minx P."/>
            <person name="Pepin K.H."/>
            <person name="Johnson M."/>
            <person name="Bhonagiri V."/>
            <person name="Nash W.E."/>
            <person name="Mardis E.R."/>
            <person name="Wilson R.K."/>
        </authorList>
    </citation>
    <scope>NUCLEOTIDE SEQUENCE [LARGE SCALE GENOMIC DNA]</scope>
    <source>
        <strain evidence="2 3">ATCC 43243</strain>
    </source>
</reference>
<dbReference type="HOGENOM" id="CLU_091585_8_0_9"/>
<evidence type="ECO:0000256" key="1">
    <source>
        <dbReference type="SAM" id="Phobius"/>
    </source>
</evidence>
<feature type="transmembrane region" description="Helical" evidence="1">
    <location>
        <begin position="12"/>
        <end position="30"/>
    </location>
</feature>
<dbReference type="GO" id="GO:0005886">
    <property type="term" value="C:plasma membrane"/>
    <property type="evidence" value="ECO:0007669"/>
    <property type="project" value="TreeGrafter"/>
</dbReference>
<accession>B7AW67</accession>
<dbReference type="EMBL" id="ABVQ01000037">
    <property type="protein sequence ID" value="EEC56458.1"/>
    <property type="molecule type" value="Genomic_DNA"/>
</dbReference>
<comment type="caution">
    <text evidence="2">The sequence shown here is derived from an EMBL/GenBank/DDBJ whole genome shotgun (WGS) entry which is preliminary data.</text>
</comment>